<dbReference type="PROSITE" id="PS51897">
    <property type="entry name" value="ANNEXIN_2"/>
    <property type="match status" value="1"/>
</dbReference>
<dbReference type="OrthoDB" id="37886at2759"/>
<dbReference type="GO" id="GO:0005634">
    <property type="term" value="C:nucleus"/>
    <property type="evidence" value="ECO:0007669"/>
    <property type="project" value="TreeGrafter"/>
</dbReference>
<dbReference type="STRING" id="53468.A0A0R3UAX6"/>
<organism evidence="4 5">
    <name type="scientific">Mesocestoides corti</name>
    <name type="common">Flatworm</name>
    <dbReference type="NCBI Taxonomy" id="53468"/>
    <lineage>
        <taxon>Eukaryota</taxon>
        <taxon>Metazoa</taxon>
        <taxon>Spiralia</taxon>
        <taxon>Lophotrochozoa</taxon>
        <taxon>Platyhelminthes</taxon>
        <taxon>Cestoda</taxon>
        <taxon>Eucestoda</taxon>
        <taxon>Cyclophyllidea</taxon>
        <taxon>Mesocestoididae</taxon>
        <taxon>Mesocestoides</taxon>
    </lineage>
</organism>
<dbReference type="InterPro" id="IPR037104">
    <property type="entry name" value="Annexin_sf"/>
</dbReference>
<dbReference type="InterPro" id="IPR018502">
    <property type="entry name" value="Annexin_repeat"/>
</dbReference>
<evidence type="ECO:0000313" key="4">
    <source>
        <dbReference type="EMBL" id="VDD78072.1"/>
    </source>
</evidence>
<proteinExistence type="inferred from homology"/>
<dbReference type="PANTHER" id="PTHR10502">
    <property type="entry name" value="ANNEXIN"/>
    <property type="match status" value="1"/>
</dbReference>
<evidence type="ECO:0000256" key="2">
    <source>
        <dbReference type="ARBA" id="ARBA00022737"/>
    </source>
</evidence>
<dbReference type="Proteomes" id="UP000267029">
    <property type="component" value="Unassembled WGS sequence"/>
</dbReference>
<dbReference type="GO" id="GO:0005544">
    <property type="term" value="F:calcium-dependent phospholipid binding"/>
    <property type="evidence" value="ECO:0007669"/>
    <property type="project" value="InterPro"/>
</dbReference>
<reference evidence="4 5" key="1">
    <citation type="submission" date="2018-10" db="EMBL/GenBank/DDBJ databases">
        <authorList>
            <consortium name="Pathogen Informatics"/>
        </authorList>
    </citation>
    <scope>NUCLEOTIDE SEQUENCE [LARGE SCALE GENOMIC DNA]</scope>
</reference>
<dbReference type="FunFam" id="1.10.220.10:FF:000004">
    <property type="entry name" value="Annexin"/>
    <property type="match status" value="1"/>
</dbReference>
<evidence type="ECO:0000313" key="5">
    <source>
        <dbReference type="Proteomes" id="UP000267029"/>
    </source>
</evidence>
<dbReference type="PRINTS" id="PR00196">
    <property type="entry name" value="ANNEXIN"/>
</dbReference>
<accession>A0A0R3UAX6</accession>
<gene>
    <name evidence="4" type="ORF">MCOS_LOCUS4075</name>
</gene>
<keyword evidence="5" id="KW-1185">Reference proteome</keyword>
<comment type="similarity">
    <text evidence="1">Belongs to the annexin family.</text>
</comment>
<dbReference type="InterPro" id="IPR001464">
    <property type="entry name" value="Annexin"/>
</dbReference>
<dbReference type="GO" id="GO:0005886">
    <property type="term" value="C:plasma membrane"/>
    <property type="evidence" value="ECO:0007669"/>
    <property type="project" value="TreeGrafter"/>
</dbReference>
<dbReference type="SUPFAM" id="SSF47874">
    <property type="entry name" value="Annexin"/>
    <property type="match status" value="1"/>
</dbReference>
<dbReference type="Pfam" id="PF00191">
    <property type="entry name" value="Annexin"/>
    <property type="match status" value="2"/>
</dbReference>
<dbReference type="GO" id="GO:0001786">
    <property type="term" value="F:phosphatidylserine binding"/>
    <property type="evidence" value="ECO:0007669"/>
    <property type="project" value="TreeGrafter"/>
</dbReference>
<dbReference type="AlphaFoldDB" id="A0A0R3UAX6"/>
<dbReference type="EMBL" id="UXSR01001241">
    <property type="protein sequence ID" value="VDD78072.1"/>
    <property type="molecule type" value="Genomic_DNA"/>
</dbReference>
<dbReference type="Gene3D" id="1.10.220.10">
    <property type="entry name" value="Annexin"/>
    <property type="match status" value="2"/>
</dbReference>
<keyword evidence="2" id="KW-0677">Repeat</keyword>
<dbReference type="GO" id="GO:0005509">
    <property type="term" value="F:calcium ion binding"/>
    <property type="evidence" value="ECO:0007669"/>
    <property type="project" value="InterPro"/>
</dbReference>
<evidence type="ECO:0000256" key="1">
    <source>
        <dbReference type="ARBA" id="ARBA00007831"/>
    </source>
</evidence>
<sequence length="271" mass="29861">MNLCMNSKRTQLRMCIFQSTTTIAVRRTLPSPHSVDHFRDTENQRRLIDVRNCGLPHGSLHQSMIYELARSAKPQTHQFSDDGTKVTMSGNPPPAGFNPQGRQFPNPIGYYSGGQSVNLMGSAPSQMGASYGPNSAYYCGHPTVVPAPNFDPGQDADELRKAMRGLGTDEDRIIAVLSKRTSAQRNEIVNKYRASFGKDLKKDLKSELSGKFEDVVLASIMDLPTMLATSLYNAMKGAGTKEWVLIQVLVPYSNAIVKATVEAYHKSNYAL</sequence>
<dbReference type="GO" id="GO:0012506">
    <property type="term" value="C:vesicle membrane"/>
    <property type="evidence" value="ECO:0007669"/>
    <property type="project" value="TreeGrafter"/>
</dbReference>
<evidence type="ECO:0000256" key="3">
    <source>
        <dbReference type="ARBA" id="ARBA00023216"/>
    </source>
</evidence>
<evidence type="ECO:0008006" key="6">
    <source>
        <dbReference type="Google" id="ProtNLM"/>
    </source>
</evidence>
<dbReference type="GO" id="GO:0005737">
    <property type="term" value="C:cytoplasm"/>
    <property type="evidence" value="ECO:0007669"/>
    <property type="project" value="TreeGrafter"/>
</dbReference>
<keyword evidence="3" id="KW-0041">Annexin</keyword>
<name>A0A0R3UAX6_MESCO</name>
<protein>
    <recommendedName>
        <fullName evidence="6">Annexin</fullName>
    </recommendedName>
</protein>
<dbReference type="SMART" id="SM00335">
    <property type="entry name" value="ANX"/>
    <property type="match status" value="1"/>
</dbReference>
<dbReference type="PANTHER" id="PTHR10502:SF102">
    <property type="entry name" value="ANNEXIN B11"/>
    <property type="match status" value="1"/>
</dbReference>